<dbReference type="InterPro" id="IPR011598">
    <property type="entry name" value="bHLH_dom"/>
</dbReference>
<feature type="region of interest" description="Disordered" evidence="6">
    <location>
        <begin position="193"/>
        <end position="222"/>
    </location>
</feature>
<dbReference type="GO" id="GO:0045944">
    <property type="term" value="P:positive regulation of transcription by RNA polymerase II"/>
    <property type="evidence" value="ECO:0007669"/>
    <property type="project" value="TreeGrafter"/>
</dbReference>
<dbReference type="GO" id="GO:0090575">
    <property type="term" value="C:RNA polymerase II transcription regulator complex"/>
    <property type="evidence" value="ECO:0007669"/>
    <property type="project" value="TreeGrafter"/>
</dbReference>
<evidence type="ECO:0000256" key="3">
    <source>
        <dbReference type="ARBA" id="ARBA00023159"/>
    </source>
</evidence>
<proteinExistence type="predicted"/>
<dbReference type="SMART" id="SM00353">
    <property type="entry name" value="HLH"/>
    <property type="match status" value="1"/>
</dbReference>
<dbReference type="Gene3D" id="4.10.280.10">
    <property type="entry name" value="Helix-loop-helix DNA-binding domain"/>
    <property type="match status" value="1"/>
</dbReference>
<keyword evidence="2" id="KW-0238">DNA-binding</keyword>
<dbReference type="GO" id="GO:0003677">
    <property type="term" value="F:DNA binding"/>
    <property type="evidence" value="ECO:0007669"/>
    <property type="project" value="UniProtKB-KW"/>
</dbReference>
<dbReference type="GO" id="GO:0046983">
    <property type="term" value="F:protein dimerization activity"/>
    <property type="evidence" value="ECO:0007669"/>
    <property type="project" value="InterPro"/>
</dbReference>
<dbReference type="PANTHER" id="PTHR10328">
    <property type="entry name" value="PROTEIN MAX MYC-ASSOCIATED FACTOR X"/>
    <property type="match status" value="1"/>
</dbReference>
<dbReference type="Pfam" id="PF00010">
    <property type="entry name" value="HLH"/>
    <property type="match status" value="1"/>
</dbReference>
<evidence type="ECO:0000256" key="5">
    <source>
        <dbReference type="ARBA" id="ARBA00023242"/>
    </source>
</evidence>
<evidence type="ECO:0000256" key="1">
    <source>
        <dbReference type="ARBA" id="ARBA00023015"/>
    </source>
</evidence>
<keyword evidence="1" id="KW-0805">Transcription regulation</keyword>
<dbReference type="AlphaFoldDB" id="A0A7S4UH37"/>
<evidence type="ECO:0000313" key="8">
    <source>
        <dbReference type="EMBL" id="CAE2332852.1"/>
    </source>
</evidence>
<keyword evidence="3" id="KW-0010">Activator</keyword>
<keyword evidence="4" id="KW-0804">Transcription</keyword>
<sequence>MATAPAVPPPSVAHAYLSTNPVTSPVSVVSALSGQPNSQIMSQVALAGGVSMPLTSSAQGPPGTITVVNHIPVVQAFAADAGWTQPSNSSLLNHMPVSSGLKRRASGEQDGSPVGMNPLGQTQRRKESHNATEQKRRQRINDKMNELKELLPGCREAPVDKATILNEAIDFIRKLQSDAEALTLRKVELERQNQELQEENDHLSREAGLPPKKQSIQESLSR</sequence>
<dbReference type="SUPFAM" id="SSF47459">
    <property type="entry name" value="HLH, helix-loop-helix DNA-binding domain"/>
    <property type="match status" value="1"/>
</dbReference>
<keyword evidence="5" id="KW-0539">Nucleus</keyword>
<dbReference type="PROSITE" id="PS50888">
    <property type="entry name" value="BHLH"/>
    <property type="match status" value="1"/>
</dbReference>
<feature type="domain" description="BHLH" evidence="7">
    <location>
        <begin position="124"/>
        <end position="175"/>
    </location>
</feature>
<reference evidence="8" key="1">
    <citation type="submission" date="2021-01" db="EMBL/GenBank/DDBJ databases">
        <authorList>
            <person name="Corre E."/>
            <person name="Pelletier E."/>
            <person name="Niang G."/>
            <person name="Scheremetjew M."/>
            <person name="Finn R."/>
            <person name="Kale V."/>
            <person name="Holt S."/>
            <person name="Cochrane G."/>
            <person name="Meng A."/>
            <person name="Brown T."/>
            <person name="Cohen L."/>
        </authorList>
    </citation>
    <scope>NUCLEOTIDE SEQUENCE</scope>
    <source>
        <strain evidence="8">CCMP 2712</strain>
    </source>
</reference>
<dbReference type="InterPro" id="IPR036638">
    <property type="entry name" value="HLH_DNA-bd_sf"/>
</dbReference>
<feature type="compositionally biased region" description="Basic and acidic residues" evidence="6">
    <location>
        <begin position="193"/>
        <end position="205"/>
    </location>
</feature>
<evidence type="ECO:0000256" key="6">
    <source>
        <dbReference type="SAM" id="MobiDB-lite"/>
    </source>
</evidence>
<dbReference type="GO" id="GO:0003700">
    <property type="term" value="F:DNA-binding transcription factor activity"/>
    <property type="evidence" value="ECO:0007669"/>
    <property type="project" value="TreeGrafter"/>
</dbReference>
<protein>
    <recommendedName>
        <fullName evidence="7">BHLH domain-containing protein</fullName>
    </recommendedName>
</protein>
<feature type="region of interest" description="Disordered" evidence="6">
    <location>
        <begin position="86"/>
        <end position="140"/>
    </location>
</feature>
<evidence type="ECO:0000259" key="7">
    <source>
        <dbReference type="PROSITE" id="PS50888"/>
    </source>
</evidence>
<gene>
    <name evidence="8" type="ORF">GTHE00462_LOCUS34313</name>
</gene>
<evidence type="ECO:0000256" key="2">
    <source>
        <dbReference type="ARBA" id="ARBA00023125"/>
    </source>
</evidence>
<organism evidence="8">
    <name type="scientific">Guillardia theta</name>
    <name type="common">Cryptophyte</name>
    <name type="synonym">Cryptomonas phi</name>
    <dbReference type="NCBI Taxonomy" id="55529"/>
    <lineage>
        <taxon>Eukaryota</taxon>
        <taxon>Cryptophyceae</taxon>
        <taxon>Pyrenomonadales</taxon>
        <taxon>Geminigeraceae</taxon>
        <taxon>Guillardia</taxon>
    </lineage>
</organism>
<dbReference type="EMBL" id="HBKN01043802">
    <property type="protein sequence ID" value="CAE2332852.1"/>
    <property type="molecule type" value="Transcribed_RNA"/>
</dbReference>
<evidence type="ECO:0000256" key="4">
    <source>
        <dbReference type="ARBA" id="ARBA00023163"/>
    </source>
</evidence>
<name>A0A7S4UH37_GUITH</name>
<feature type="compositionally biased region" description="Basic and acidic residues" evidence="6">
    <location>
        <begin position="124"/>
        <end position="140"/>
    </location>
</feature>
<dbReference type="PANTHER" id="PTHR10328:SF3">
    <property type="entry name" value="PROTEIN MAX"/>
    <property type="match status" value="1"/>
</dbReference>
<accession>A0A7S4UH37</accession>